<sequence length="645" mass="67176">MNRMPVAERREQLIEAAMTVASRDGIEAATVRAVAAEAGVSLGVVHYCFQDKSELMRAMAHAITEQNAQADLSDVPEGSPTEAVIEAVVTALWTQITASRGPQLLSYELTTSSLRHPELREVAMEQYRGQWSAAEAVLEEIARISRVRWVVPVPRDGRGRRRAVARMARRRRRRDRAADHRGVRHVPRDAGRAARAGGRRGVTGALTRSRVAGSVAFGAQGYVLVTILASLPDVKDRYGIGDDQITAAVLGVLVAAAIGTGIADYVSRRSGSRVALAAGLAGIGLTVTLVAVAPSYAFAVPAFALYGLALGMVDAGTNMQAVAIQRAYGRPLLSSFYASWSVGAIIATLVCSATVGRWSVDPVMLVFLPGLLVGLAAAALVRRDGLRVHDAVDPADSDHVRLVGSTPVPWRAITLLGVALVAFYVADNAAQTWGSLYVRDTLRAADWLGPLALGAYLATTLGSRVVGDGAVRRWGRVRVVRVAGSVAAVGLLLVVIAPGALVAIVGFAVAGAGLGLVAPLAFAAAGELAPEHADAVVARLNVFNYVGTLLGAVLVGAIGSTSTFRYAFLVPVAVSLVIVALSGRFDSPAHEAARRAAVPTPAPAPAPSPSPSPAPAPAPAPAPTPTRQDQGVHAPTSEETSHDAR</sequence>
<feature type="transmembrane region" description="Helical" evidence="8">
    <location>
        <begin position="564"/>
        <end position="585"/>
    </location>
</feature>
<dbReference type="Pfam" id="PF07690">
    <property type="entry name" value="MFS_1"/>
    <property type="match status" value="1"/>
</dbReference>
<dbReference type="Gene3D" id="1.10.357.10">
    <property type="entry name" value="Tetracycline Repressor, domain 2"/>
    <property type="match status" value="1"/>
</dbReference>
<feature type="transmembrane region" description="Helical" evidence="8">
    <location>
        <begin position="503"/>
        <end position="524"/>
    </location>
</feature>
<feature type="transmembrane region" description="Helical" evidence="8">
    <location>
        <begin position="275"/>
        <end position="297"/>
    </location>
</feature>
<protein>
    <recommendedName>
        <fullName evidence="13">HTH tetR-type domain-containing protein</fullName>
    </recommendedName>
</protein>
<name>A0A4Y3KC05_CELUD</name>
<feature type="compositionally biased region" description="Pro residues" evidence="7">
    <location>
        <begin position="600"/>
        <end position="624"/>
    </location>
</feature>
<evidence type="ECO:0000259" key="10">
    <source>
        <dbReference type="PROSITE" id="PS50977"/>
    </source>
</evidence>
<feature type="region of interest" description="Disordered" evidence="7">
    <location>
        <begin position="170"/>
        <end position="200"/>
    </location>
</feature>
<keyword evidence="4 6" id="KW-0238">DNA-binding</keyword>
<evidence type="ECO:0000256" key="2">
    <source>
        <dbReference type="ARBA" id="ARBA00022692"/>
    </source>
</evidence>
<feature type="domain" description="HTH tetR-type" evidence="10">
    <location>
        <begin position="7"/>
        <end position="67"/>
    </location>
</feature>
<evidence type="ECO:0000256" key="6">
    <source>
        <dbReference type="PROSITE-ProRule" id="PRU00335"/>
    </source>
</evidence>
<dbReference type="InterPro" id="IPR020846">
    <property type="entry name" value="MFS_dom"/>
</dbReference>
<dbReference type="Proteomes" id="UP000315842">
    <property type="component" value="Unassembled WGS sequence"/>
</dbReference>
<dbReference type="RefSeq" id="WP_371860781.1">
    <property type="nucleotide sequence ID" value="NZ_BJLP01000031.1"/>
</dbReference>
<comment type="subcellular location">
    <subcellularLocation>
        <location evidence="1">Cell membrane</location>
        <topology evidence="1">Multi-pass membrane protein</topology>
    </subcellularLocation>
</comment>
<feature type="domain" description="Major facilitator superfamily (MFS) profile" evidence="9">
    <location>
        <begin position="206"/>
        <end position="590"/>
    </location>
</feature>
<dbReference type="GO" id="GO:0005886">
    <property type="term" value="C:plasma membrane"/>
    <property type="evidence" value="ECO:0007669"/>
    <property type="project" value="UniProtKB-SubCell"/>
</dbReference>
<organism evidence="11 12">
    <name type="scientific">Cellulomonas uda</name>
    <dbReference type="NCBI Taxonomy" id="1714"/>
    <lineage>
        <taxon>Bacteria</taxon>
        <taxon>Bacillati</taxon>
        <taxon>Actinomycetota</taxon>
        <taxon>Actinomycetes</taxon>
        <taxon>Micrococcales</taxon>
        <taxon>Cellulomonadaceae</taxon>
        <taxon>Cellulomonas</taxon>
    </lineage>
</organism>
<evidence type="ECO:0000256" key="8">
    <source>
        <dbReference type="SAM" id="Phobius"/>
    </source>
</evidence>
<dbReference type="InterPro" id="IPR001647">
    <property type="entry name" value="HTH_TetR"/>
</dbReference>
<dbReference type="EMBL" id="BJLP01000031">
    <property type="protein sequence ID" value="GEA81527.1"/>
    <property type="molecule type" value="Genomic_DNA"/>
</dbReference>
<feature type="transmembrane region" description="Helical" evidence="8">
    <location>
        <begin position="536"/>
        <end position="558"/>
    </location>
</feature>
<evidence type="ECO:0000256" key="3">
    <source>
        <dbReference type="ARBA" id="ARBA00022989"/>
    </source>
</evidence>
<evidence type="ECO:0000256" key="1">
    <source>
        <dbReference type="ARBA" id="ARBA00004651"/>
    </source>
</evidence>
<feature type="transmembrane region" description="Helical" evidence="8">
    <location>
        <begin position="211"/>
        <end position="232"/>
    </location>
</feature>
<feature type="transmembrane region" description="Helical" evidence="8">
    <location>
        <begin position="479"/>
        <end position="497"/>
    </location>
</feature>
<dbReference type="PROSITE" id="PS50977">
    <property type="entry name" value="HTH_TETR_2"/>
    <property type="match status" value="1"/>
</dbReference>
<dbReference type="SUPFAM" id="SSF103473">
    <property type="entry name" value="MFS general substrate transporter"/>
    <property type="match status" value="1"/>
</dbReference>
<evidence type="ECO:0000256" key="5">
    <source>
        <dbReference type="ARBA" id="ARBA00023136"/>
    </source>
</evidence>
<feature type="transmembrane region" description="Helical" evidence="8">
    <location>
        <begin position="362"/>
        <end position="381"/>
    </location>
</feature>
<feature type="transmembrane region" description="Helical" evidence="8">
    <location>
        <begin position="244"/>
        <end position="263"/>
    </location>
</feature>
<dbReference type="GO" id="GO:0022857">
    <property type="term" value="F:transmembrane transporter activity"/>
    <property type="evidence" value="ECO:0007669"/>
    <property type="project" value="InterPro"/>
</dbReference>
<feature type="DNA-binding region" description="H-T-H motif" evidence="6">
    <location>
        <begin position="30"/>
        <end position="49"/>
    </location>
</feature>
<evidence type="ECO:0000313" key="12">
    <source>
        <dbReference type="Proteomes" id="UP000315842"/>
    </source>
</evidence>
<gene>
    <name evidence="11" type="ORF">CUD01_19710</name>
</gene>
<feature type="region of interest" description="Disordered" evidence="7">
    <location>
        <begin position="592"/>
        <end position="645"/>
    </location>
</feature>
<dbReference type="Pfam" id="PF00440">
    <property type="entry name" value="TetR_N"/>
    <property type="match status" value="1"/>
</dbReference>
<dbReference type="PANTHER" id="PTHR23514:SF13">
    <property type="entry name" value="INNER MEMBRANE PROTEIN YBJJ"/>
    <property type="match status" value="1"/>
</dbReference>
<feature type="transmembrane region" description="Helical" evidence="8">
    <location>
        <begin position="303"/>
        <end position="324"/>
    </location>
</feature>
<dbReference type="SUPFAM" id="SSF46689">
    <property type="entry name" value="Homeodomain-like"/>
    <property type="match status" value="1"/>
</dbReference>
<evidence type="ECO:0000256" key="4">
    <source>
        <dbReference type="ARBA" id="ARBA00023125"/>
    </source>
</evidence>
<keyword evidence="2 8" id="KW-0812">Transmembrane</keyword>
<evidence type="ECO:0000259" key="9">
    <source>
        <dbReference type="PROSITE" id="PS50850"/>
    </source>
</evidence>
<dbReference type="InterPro" id="IPR051788">
    <property type="entry name" value="MFS_Transporter"/>
</dbReference>
<dbReference type="InterPro" id="IPR011701">
    <property type="entry name" value="MFS"/>
</dbReference>
<dbReference type="InterPro" id="IPR036259">
    <property type="entry name" value="MFS_trans_sf"/>
</dbReference>
<dbReference type="AlphaFoldDB" id="A0A4Y3KC05"/>
<dbReference type="PROSITE" id="PS50850">
    <property type="entry name" value="MFS"/>
    <property type="match status" value="1"/>
</dbReference>
<comment type="caution">
    <text evidence="11">The sequence shown here is derived from an EMBL/GenBank/DDBJ whole genome shotgun (WGS) entry which is preliminary data.</text>
</comment>
<feature type="transmembrane region" description="Helical" evidence="8">
    <location>
        <begin position="447"/>
        <end position="467"/>
    </location>
</feature>
<evidence type="ECO:0000313" key="11">
    <source>
        <dbReference type="EMBL" id="GEA81527.1"/>
    </source>
</evidence>
<keyword evidence="12" id="KW-1185">Reference proteome</keyword>
<feature type="transmembrane region" description="Helical" evidence="8">
    <location>
        <begin position="408"/>
        <end position="427"/>
    </location>
</feature>
<accession>A0A4Y3KC05</accession>
<proteinExistence type="predicted"/>
<dbReference type="PANTHER" id="PTHR23514">
    <property type="entry name" value="BYPASS OF STOP CODON PROTEIN 6"/>
    <property type="match status" value="1"/>
</dbReference>
<reference evidence="11 12" key="1">
    <citation type="submission" date="2019-06" db="EMBL/GenBank/DDBJ databases">
        <title>Whole genome shotgun sequence of Cellulomonas uda NBRC 3747.</title>
        <authorList>
            <person name="Hosoyama A."/>
            <person name="Uohara A."/>
            <person name="Ohji S."/>
            <person name="Ichikawa N."/>
        </authorList>
    </citation>
    <scope>NUCLEOTIDE SEQUENCE [LARGE SCALE GENOMIC DNA]</scope>
    <source>
        <strain evidence="11 12">NBRC 3747</strain>
    </source>
</reference>
<feature type="compositionally biased region" description="Basic and acidic residues" evidence="7">
    <location>
        <begin position="176"/>
        <end position="192"/>
    </location>
</feature>
<evidence type="ECO:0000256" key="7">
    <source>
        <dbReference type="SAM" id="MobiDB-lite"/>
    </source>
</evidence>
<dbReference type="InterPro" id="IPR009057">
    <property type="entry name" value="Homeodomain-like_sf"/>
</dbReference>
<keyword evidence="3 8" id="KW-1133">Transmembrane helix</keyword>
<dbReference type="GO" id="GO:0003677">
    <property type="term" value="F:DNA binding"/>
    <property type="evidence" value="ECO:0007669"/>
    <property type="project" value="UniProtKB-UniRule"/>
</dbReference>
<keyword evidence="5 8" id="KW-0472">Membrane</keyword>
<evidence type="ECO:0008006" key="13">
    <source>
        <dbReference type="Google" id="ProtNLM"/>
    </source>
</evidence>
<feature type="transmembrane region" description="Helical" evidence="8">
    <location>
        <begin position="336"/>
        <end position="356"/>
    </location>
</feature>
<dbReference type="Gene3D" id="1.20.1250.20">
    <property type="entry name" value="MFS general substrate transporter like domains"/>
    <property type="match status" value="2"/>
</dbReference>
<dbReference type="CDD" id="cd17393">
    <property type="entry name" value="MFS_MosC_like"/>
    <property type="match status" value="1"/>
</dbReference>